<dbReference type="CDD" id="cd12648">
    <property type="entry name" value="RRM3_UHM_PUF60"/>
    <property type="match status" value="1"/>
</dbReference>
<dbReference type="PROSITE" id="PS50102">
    <property type="entry name" value="RRM"/>
    <property type="match status" value="3"/>
</dbReference>
<evidence type="ECO:0000256" key="3">
    <source>
        <dbReference type="ARBA" id="ARBA00022884"/>
    </source>
</evidence>
<evidence type="ECO:0000256" key="5">
    <source>
        <dbReference type="ARBA" id="ARBA00023242"/>
    </source>
</evidence>
<dbReference type="AlphaFoldDB" id="A0A816SFR1"/>
<dbReference type="GO" id="GO:0071011">
    <property type="term" value="C:precatalytic spliceosome"/>
    <property type="evidence" value="ECO:0007669"/>
    <property type="project" value="TreeGrafter"/>
</dbReference>
<dbReference type="InterPro" id="IPR003954">
    <property type="entry name" value="RRM_euk-type"/>
</dbReference>
<dbReference type="GO" id="GO:0000380">
    <property type="term" value="P:alternative mRNA splicing, via spliceosome"/>
    <property type="evidence" value="ECO:0007669"/>
    <property type="project" value="TreeGrafter"/>
</dbReference>
<sequence>MTESMIVDQLNTTATTTENNNESQAANGIDKKKYSIQNIPRLPRELTPFTSFSPAIELHQRGPLFKGPGAKRDTGRYKIRSVDDENIKRAKKYGLEQSVKYVLVKQQQQQQRVQLDNIKKQQALLLMCRIYIGSINFELNEAMLKQAFQPFGPVKAVSLTFDPVTNRHKGFAFLEYEIPEAAQLSIEQMNGVILGGRNIKVGRPSNMPQAQPIIDQLTEEAKNYNRIYIASIHPDLTENDIQSVFEAFGKIKTCTLAKDTTTNKHKGYENDIQSVFEAFGKIKTCTLAKDTTTNKHKGYGFIEYETVQAAQDAINSMNLFDLGGQFLRVGKAITPPEGLLTTTPTTATSMPTATALAVATITAQLQAKDVESNPQPTITASQMINNPIAQVGFLGGPIAPTTVAVALSAASFSGATAVTSMISTILNPTAAITTSLSQPATVGAPGIRSNFSASSLTNLTASSSVQTVLVSSSQASTPPPSAATLIPQPIILEEPPVPIGLKVDLEPKPQYPSISLVLPTNKSETTDNQKTILNLNNVEDPTATLSQQEELSVKGREQRHLLMQKLNQRRLDSRVCVLRNMVGPEDVDDDLQQEITDECSKYGEVIKVVIYTEQQGDDDDNAEQIVKIFVEFQTSKQAEKTIESLNGRYFAGRMIKAELYDQMAYQAEDLSG</sequence>
<evidence type="ECO:0000313" key="8">
    <source>
        <dbReference type="EMBL" id="CAF2085944.1"/>
    </source>
</evidence>
<organism evidence="8 9">
    <name type="scientific">Rotaria magnacalcarata</name>
    <dbReference type="NCBI Taxonomy" id="392030"/>
    <lineage>
        <taxon>Eukaryota</taxon>
        <taxon>Metazoa</taxon>
        <taxon>Spiralia</taxon>
        <taxon>Gnathifera</taxon>
        <taxon>Rotifera</taxon>
        <taxon>Eurotatoria</taxon>
        <taxon>Bdelloidea</taxon>
        <taxon>Philodinida</taxon>
        <taxon>Philodinidae</taxon>
        <taxon>Rotaria</taxon>
    </lineage>
</organism>
<evidence type="ECO:0000313" key="9">
    <source>
        <dbReference type="Proteomes" id="UP000663856"/>
    </source>
</evidence>
<feature type="domain" description="RRM" evidence="7">
    <location>
        <begin position="574"/>
        <end position="662"/>
    </location>
</feature>
<keyword evidence="3 6" id="KW-0694">RNA-binding</keyword>
<dbReference type="InterPro" id="IPR051974">
    <property type="entry name" value="PUF60_regulator"/>
</dbReference>
<evidence type="ECO:0000256" key="6">
    <source>
        <dbReference type="PROSITE-ProRule" id="PRU00176"/>
    </source>
</evidence>
<evidence type="ECO:0000259" key="7">
    <source>
        <dbReference type="PROSITE" id="PS50102"/>
    </source>
</evidence>
<dbReference type="SMART" id="SM00361">
    <property type="entry name" value="RRM_1"/>
    <property type="match status" value="2"/>
</dbReference>
<keyword evidence="4" id="KW-0508">mRNA splicing</keyword>
<dbReference type="GO" id="GO:0003723">
    <property type="term" value="F:RNA binding"/>
    <property type="evidence" value="ECO:0007669"/>
    <property type="project" value="UniProtKB-UniRule"/>
</dbReference>
<dbReference type="CDD" id="cd12370">
    <property type="entry name" value="RRM1_PUF60"/>
    <property type="match status" value="1"/>
</dbReference>
<dbReference type="Proteomes" id="UP000663856">
    <property type="component" value="Unassembled WGS sequence"/>
</dbReference>
<dbReference type="GO" id="GO:0000381">
    <property type="term" value="P:regulation of alternative mRNA splicing, via spliceosome"/>
    <property type="evidence" value="ECO:0007669"/>
    <property type="project" value="TreeGrafter"/>
</dbReference>
<comment type="caution">
    <text evidence="8">The sequence shown here is derived from an EMBL/GenBank/DDBJ whole genome shotgun (WGS) entry which is preliminary data.</text>
</comment>
<dbReference type="EMBL" id="CAJNRF010006870">
    <property type="protein sequence ID" value="CAF2085944.1"/>
    <property type="molecule type" value="Genomic_DNA"/>
</dbReference>
<dbReference type="Gene3D" id="3.30.70.330">
    <property type="match status" value="4"/>
</dbReference>
<dbReference type="PANTHER" id="PTHR47330">
    <property type="entry name" value="POLY(U)-BINDING-SPLICING FACTOR PUF60-B-RELATED"/>
    <property type="match status" value="1"/>
</dbReference>
<dbReference type="GO" id="GO:0071013">
    <property type="term" value="C:catalytic step 2 spliceosome"/>
    <property type="evidence" value="ECO:0007669"/>
    <property type="project" value="TreeGrafter"/>
</dbReference>
<gene>
    <name evidence="8" type="ORF">WKI299_LOCUS17152</name>
</gene>
<name>A0A816SFR1_9BILA</name>
<dbReference type="InterPro" id="IPR034212">
    <property type="entry name" value="PUF60_RRM3"/>
</dbReference>
<dbReference type="SUPFAM" id="SSF54928">
    <property type="entry name" value="RNA-binding domain, RBD"/>
    <property type="match status" value="2"/>
</dbReference>
<dbReference type="FunFam" id="3.30.70.330:FF:000136">
    <property type="entry name" value="poly(U)-binding-splicing factor PUF60 isoform X1"/>
    <property type="match status" value="1"/>
</dbReference>
<accession>A0A816SFR1</accession>
<dbReference type="InterPro" id="IPR012677">
    <property type="entry name" value="Nucleotide-bd_a/b_plait_sf"/>
</dbReference>
<dbReference type="PANTHER" id="PTHR47330:SF1">
    <property type="entry name" value="POLY(U)-BINDING-SPLICING FACTOR PUF60"/>
    <property type="match status" value="1"/>
</dbReference>
<protein>
    <recommendedName>
        <fullName evidence="7">RRM domain-containing protein</fullName>
    </recommendedName>
</protein>
<dbReference type="FunFam" id="3.30.70.330:FF:000382">
    <property type="entry name" value="G-patch domain-containing protein"/>
    <property type="match status" value="1"/>
</dbReference>
<dbReference type="SMART" id="SM00360">
    <property type="entry name" value="RRM"/>
    <property type="match status" value="3"/>
</dbReference>
<feature type="domain" description="RRM" evidence="7">
    <location>
        <begin position="225"/>
        <end position="334"/>
    </location>
</feature>
<dbReference type="GO" id="GO:0006376">
    <property type="term" value="P:mRNA splice site recognition"/>
    <property type="evidence" value="ECO:0007669"/>
    <property type="project" value="TreeGrafter"/>
</dbReference>
<evidence type="ECO:0000256" key="1">
    <source>
        <dbReference type="ARBA" id="ARBA00004123"/>
    </source>
</evidence>
<reference evidence="8" key="1">
    <citation type="submission" date="2021-02" db="EMBL/GenBank/DDBJ databases">
        <authorList>
            <person name="Nowell W R."/>
        </authorList>
    </citation>
    <scope>NUCLEOTIDE SEQUENCE</scope>
</reference>
<dbReference type="InterPro" id="IPR000504">
    <property type="entry name" value="RRM_dom"/>
</dbReference>
<comment type="subcellular location">
    <subcellularLocation>
        <location evidence="1">Nucleus</location>
    </subcellularLocation>
</comment>
<dbReference type="Pfam" id="PF00076">
    <property type="entry name" value="RRM_1"/>
    <property type="match status" value="4"/>
</dbReference>
<dbReference type="InterPro" id="IPR034211">
    <property type="entry name" value="PUF60_RRM2"/>
</dbReference>
<dbReference type="InterPro" id="IPR034209">
    <property type="entry name" value="PUF60_RRM1"/>
</dbReference>
<evidence type="ECO:0000256" key="2">
    <source>
        <dbReference type="ARBA" id="ARBA00022664"/>
    </source>
</evidence>
<keyword evidence="2" id="KW-0507">mRNA processing</keyword>
<keyword evidence="5" id="KW-0539">Nucleus</keyword>
<evidence type="ECO:0000256" key="4">
    <source>
        <dbReference type="ARBA" id="ARBA00023187"/>
    </source>
</evidence>
<dbReference type="InterPro" id="IPR035979">
    <property type="entry name" value="RBD_domain_sf"/>
</dbReference>
<dbReference type="CDD" id="cd12371">
    <property type="entry name" value="RRM2_PUF60"/>
    <property type="match status" value="1"/>
</dbReference>
<feature type="domain" description="RRM" evidence="7">
    <location>
        <begin position="128"/>
        <end position="206"/>
    </location>
</feature>
<proteinExistence type="predicted"/>